<evidence type="ECO:0000259" key="1">
    <source>
        <dbReference type="PROSITE" id="PS50097"/>
    </source>
</evidence>
<dbReference type="Gene3D" id="3.30.710.10">
    <property type="entry name" value="Potassium Channel Kv1.1, Chain A"/>
    <property type="match status" value="1"/>
</dbReference>
<dbReference type="PROSITE" id="PS50097">
    <property type="entry name" value="BTB"/>
    <property type="match status" value="1"/>
</dbReference>
<reference evidence="3 4" key="1">
    <citation type="submission" date="2018-06" db="EMBL/GenBank/DDBJ databases">
        <title>Comparative genomics reveals the genomic features of Rhizophagus irregularis, R. cerebriforme, R. diaphanum and Gigaspora rosea, and their symbiotic lifestyle signature.</title>
        <authorList>
            <person name="Morin E."/>
            <person name="San Clemente H."/>
            <person name="Chen E.C.H."/>
            <person name="De La Providencia I."/>
            <person name="Hainaut M."/>
            <person name="Kuo A."/>
            <person name="Kohler A."/>
            <person name="Murat C."/>
            <person name="Tang N."/>
            <person name="Roy S."/>
            <person name="Loubradou J."/>
            <person name="Henrissat B."/>
            <person name="Grigoriev I.V."/>
            <person name="Corradi N."/>
            <person name="Roux C."/>
            <person name="Martin F.M."/>
        </authorList>
    </citation>
    <scope>NUCLEOTIDE SEQUENCE [LARGE SCALE GENOMIC DNA]</scope>
    <source>
        <strain evidence="3 4">DAOM 227022</strain>
    </source>
</reference>
<comment type="caution">
    <text evidence="3">The sequence shown here is derived from an EMBL/GenBank/DDBJ whole genome shotgun (WGS) entry which is preliminary data.</text>
</comment>
<sequence length="441" mass="51610">MTFNYSQEISNDYEKLLENEKRYDVIIYAGEDKNLKEIYAHSLVLCTRSQYFCAAFSNEWVKKKNGKFIFKKPNISPELFKIILRFIYCGKIDLTNLQGSEILKLLIAVDELNIQTLITCIQEYLIKNREEFLQQNLIEILQTVYQHEPFTYLLNYCLDNIKIIFDSDKFINLEAPLLEFLSKQDDLNLDEIEILDNLLKWGLARNPLISQDITRLNDEEIITIKKTLQNFIPLIGLYHLSLENLLCPLKKLLPKNLVNNFFKFIGFQHFAIFASWIDKKETLYYDVESMPYNFKLIYRSNIDDDTAEAFHKKCDNKGPTMMILKMRDSEQIIGGYNPLEWDSSGKKSTTDSFIFSFKDRTDLQTAQVGYSNGDPYSIACHPNIFGYNDLYCCDHGWVVSNPFSYPMLDGMPRGRLNIYGYEIFQVLENSKGKKFFDSLKI</sequence>
<dbReference type="Pfam" id="PF07534">
    <property type="entry name" value="TLD"/>
    <property type="match status" value="1"/>
</dbReference>
<dbReference type="PANTHER" id="PTHR24410:SF23">
    <property type="entry name" value="BTB DOMAIN-CONTAINING PROTEIN-RELATED"/>
    <property type="match status" value="1"/>
</dbReference>
<dbReference type="InterPro" id="IPR000210">
    <property type="entry name" value="BTB/POZ_dom"/>
</dbReference>
<evidence type="ECO:0000259" key="2">
    <source>
        <dbReference type="PROSITE" id="PS51886"/>
    </source>
</evidence>
<dbReference type="SUPFAM" id="SSF54695">
    <property type="entry name" value="POZ domain"/>
    <property type="match status" value="1"/>
</dbReference>
<dbReference type="PANTHER" id="PTHR24410">
    <property type="entry name" value="HL07962P-RELATED"/>
    <property type="match status" value="1"/>
</dbReference>
<evidence type="ECO:0000313" key="4">
    <source>
        <dbReference type="Proteomes" id="UP000265703"/>
    </source>
</evidence>
<feature type="domain" description="TLDc" evidence="2">
    <location>
        <begin position="263"/>
        <end position="427"/>
    </location>
</feature>
<dbReference type="Proteomes" id="UP000265703">
    <property type="component" value="Unassembled WGS sequence"/>
</dbReference>
<feature type="domain" description="BTB" evidence="1">
    <location>
        <begin position="23"/>
        <end position="96"/>
    </location>
</feature>
<dbReference type="InterPro" id="IPR006571">
    <property type="entry name" value="TLDc_dom"/>
</dbReference>
<dbReference type="InterPro" id="IPR051481">
    <property type="entry name" value="BTB-POZ/Galectin-3-binding"/>
</dbReference>
<organism evidence="3 4">
    <name type="scientific">Glomus cerebriforme</name>
    <dbReference type="NCBI Taxonomy" id="658196"/>
    <lineage>
        <taxon>Eukaryota</taxon>
        <taxon>Fungi</taxon>
        <taxon>Fungi incertae sedis</taxon>
        <taxon>Mucoromycota</taxon>
        <taxon>Glomeromycotina</taxon>
        <taxon>Glomeromycetes</taxon>
        <taxon>Glomerales</taxon>
        <taxon>Glomeraceae</taxon>
        <taxon>Glomus</taxon>
    </lineage>
</organism>
<dbReference type="CDD" id="cd18186">
    <property type="entry name" value="BTB_POZ_ZBTB_KLHL-like"/>
    <property type="match status" value="1"/>
</dbReference>
<protein>
    <recommendedName>
        <fullName evidence="5">BTB/POZ domain-containing protein</fullName>
    </recommendedName>
</protein>
<accession>A0A397TJI7</accession>
<gene>
    <name evidence="3" type="ORF">C1645_871284</name>
</gene>
<dbReference type="Pfam" id="PF00651">
    <property type="entry name" value="BTB"/>
    <property type="match status" value="1"/>
</dbReference>
<name>A0A397TJI7_9GLOM</name>
<evidence type="ECO:0000313" key="3">
    <source>
        <dbReference type="EMBL" id="RIA97529.1"/>
    </source>
</evidence>
<dbReference type="SMART" id="SM00225">
    <property type="entry name" value="BTB"/>
    <property type="match status" value="1"/>
</dbReference>
<dbReference type="InterPro" id="IPR011333">
    <property type="entry name" value="SKP1/BTB/POZ_sf"/>
</dbReference>
<proteinExistence type="predicted"/>
<evidence type="ECO:0008006" key="5">
    <source>
        <dbReference type="Google" id="ProtNLM"/>
    </source>
</evidence>
<dbReference type="PROSITE" id="PS51886">
    <property type="entry name" value="TLDC"/>
    <property type="match status" value="1"/>
</dbReference>
<dbReference type="EMBL" id="QKYT01000028">
    <property type="protein sequence ID" value="RIA97529.1"/>
    <property type="molecule type" value="Genomic_DNA"/>
</dbReference>
<keyword evidence="4" id="KW-1185">Reference proteome</keyword>
<dbReference type="AlphaFoldDB" id="A0A397TJI7"/>